<dbReference type="GO" id="GO:0004765">
    <property type="term" value="F:shikimate kinase activity"/>
    <property type="evidence" value="ECO:0007669"/>
    <property type="project" value="UniProtKB-EC"/>
</dbReference>
<keyword evidence="3 7" id="KW-0547">Nucleotide-binding</keyword>
<dbReference type="EMBL" id="CP042910">
    <property type="protein sequence ID" value="QEG14247.1"/>
    <property type="molecule type" value="Genomic_DNA"/>
</dbReference>
<keyword evidence="7" id="KW-0963">Cytoplasm</keyword>
<evidence type="ECO:0000256" key="2">
    <source>
        <dbReference type="ARBA" id="ARBA00022679"/>
    </source>
</evidence>
<dbReference type="InterPro" id="IPR000623">
    <property type="entry name" value="Shikimate_kinase/TSH1"/>
</dbReference>
<dbReference type="PANTHER" id="PTHR21087:SF16">
    <property type="entry name" value="SHIKIMATE KINASE 1, CHLOROPLASTIC"/>
    <property type="match status" value="1"/>
</dbReference>
<comment type="similarity">
    <text evidence="7">Belongs to the shikimate kinase family.</text>
</comment>
<comment type="catalytic activity">
    <reaction evidence="7">
        <text>shikimate + ATP = 3-phosphoshikimate + ADP + H(+)</text>
        <dbReference type="Rhea" id="RHEA:13121"/>
        <dbReference type="ChEBI" id="CHEBI:15378"/>
        <dbReference type="ChEBI" id="CHEBI:30616"/>
        <dbReference type="ChEBI" id="CHEBI:36208"/>
        <dbReference type="ChEBI" id="CHEBI:145989"/>
        <dbReference type="ChEBI" id="CHEBI:456216"/>
        <dbReference type="EC" id="2.7.1.71"/>
    </reaction>
</comment>
<keyword evidence="7" id="KW-0460">Magnesium</keyword>
<dbReference type="HAMAP" id="MF_00109">
    <property type="entry name" value="Shikimate_kinase"/>
    <property type="match status" value="1"/>
</dbReference>
<comment type="caution">
    <text evidence="7">Lacks conserved residue(s) required for the propagation of feature annotation.</text>
</comment>
<comment type="subcellular location">
    <subcellularLocation>
        <location evidence="7">Cytoplasm</location>
    </subcellularLocation>
</comment>
<comment type="subunit">
    <text evidence="7">Monomer.</text>
</comment>
<comment type="pathway">
    <text evidence="7">Metabolic intermediate biosynthesis; chorismate biosynthesis; chorismate from D-erythrose 4-phosphate and phosphoenolpyruvate: step 5/7.</text>
</comment>
<feature type="binding site" evidence="7">
    <location>
        <position position="41"/>
    </location>
    <ligand>
        <name>substrate</name>
    </ligand>
</feature>
<feature type="binding site" evidence="7">
    <location>
        <position position="86"/>
    </location>
    <ligand>
        <name>substrate</name>
    </ligand>
</feature>
<dbReference type="GeneID" id="98644784"/>
<evidence type="ECO:0000256" key="4">
    <source>
        <dbReference type="ARBA" id="ARBA00022777"/>
    </source>
</evidence>
<dbReference type="InterPro" id="IPR031322">
    <property type="entry name" value="Shikimate/glucono_kinase"/>
</dbReference>
<keyword evidence="4 7" id="KW-0418">Kinase</keyword>
<dbReference type="InterPro" id="IPR027417">
    <property type="entry name" value="P-loop_NTPase"/>
</dbReference>
<evidence type="ECO:0000256" key="1">
    <source>
        <dbReference type="ARBA" id="ARBA00022605"/>
    </source>
</evidence>
<evidence type="ECO:0000313" key="8">
    <source>
        <dbReference type="EMBL" id="QEG14247.1"/>
    </source>
</evidence>
<keyword evidence="7" id="KW-0479">Metal-binding</keyword>
<keyword evidence="9" id="KW-1185">Reference proteome</keyword>
<keyword evidence="5 7" id="KW-0067">ATP-binding</keyword>
<comment type="cofactor">
    <cofactor evidence="7">
        <name>Mg(2+)</name>
        <dbReference type="ChEBI" id="CHEBI:18420"/>
    </cofactor>
    <text evidence="7">Binds 1 Mg(2+) ion per subunit.</text>
</comment>
<evidence type="ECO:0000313" key="9">
    <source>
        <dbReference type="Proteomes" id="UP000322887"/>
    </source>
</evidence>
<feature type="binding site" evidence="7">
    <location>
        <position position="23"/>
    </location>
    <ligand>
        <name>Mg(2+)</name>
        <dbReference type="ChEBI" id="CHEBI:18420"/>
    </ligand>
</feature>
<feature type="binding site" evidence="7">
    <location>
        <position position="124"/>
    </location>
    <ligand>
        <name>ATP</name>
        <dbReference type="ChEBI" id="CHEBI:30616"/>
    </ligand>
</feature>
<evidence type="ECO:0000256" key="3">
    <source>
        <dbReference type="ARBA" id="ARBA00022741"/>
    </source>
</evidence>
<keyword evidence="1 7" id="KW-0028">Amino-acid biosynthesis</keyword>
<keyword evidence="2 7" id="KW-0808">Transferase</keyword>
<accession>A0ABX5YEY8</accession>
<dbReference type="PANTHER" id="PTHR21087">
    <property type="entry name" value="SHIKIMATE KINASE"/>
    <property type="match status" value="1"/>
</dbReference>
<evidence type="ECO:0000256" key="5">
    <source>
        <dbReference type="ARBA" id="ARBA00022840"/>
    </source>
</evidence>
<gene>
    <name evidence="8" type="primary">aroK_1</name>
    <name evidence="7" type="synonym">aroK</name>
    <name evidence="8" type="ORF">GmarT_00800</name>
</gene>
<sequence>MAAEAAPENPGVILIGMPGSGKSTVGKLLSEQTGLPFLDTDALIEAGESKRLAEIISEHTSEGFRKIEAAYVQSIQSSGSIISTGGSVCYSREAMQHLGSLGTIVWLDVSPEVLEQRVADAFDRGVLIEPGTTLADLYDSRFPLYELYAQLKIEASLLTPEEVVSRICEQLSL</sequence>
<dbReference type="EC" id="2.7.1.71" evidence="7"/>
<dbReference type="Pfam" id="PF01202">
    <property type="entry name" value="SKI"/>
    <property type="match status" value="1"/>
</dbReference>
<feature type="binding site" evidence="7">
    <location>
        <begin position="19"/>
        <end position="24"/>
    </location>
    <ligand>
        <name>ATP</name>
        <dbReference type="ChEBI" id="CHEBI:30616"/>
    </ligand>
</feature>
<dbReference type="SUPFAM" id="SSF52540">
    <property type="entry name" value="P-loop containing nucleoside triphosphate hydrolases"/>
    <property type="match status" value="1"/>
</dbReference>
<feature type="binding site" evidence="7">
    <location>
        <position position="141"/>
    </location>
    <ligand>
        <name>substrate</name>
    </ligand>
</feature>
<comment type="function">
    <text evidence="7">Catalyzes the specific phosphorylation of the 3-hydroxyl group of shikimic acid using ATP as a cosubstrate.</text>
</comment>
<dbReference type="CDD" id="cd00464">
    <property type="entry name" value="SK"/>
    <property type="match status" value="1"/>
</dbReference>
<proteinExistence type="inferred from homology"/>
<protein>
    <recommendedName>
        <fullName evidence="7">Shikimate kinase</fullName>
        <shortName evidence="7">SK</shortName>
        <ecNumber evidence="7">2.7.1.71</ecNumber>
    </recommendedName>
</protein>
<name>A0ABX5YEY8_9PLAN</name>
<dbReference type="RefSeq" id="WP_002648110.1">
    <property type="nucleotide sequence ID" value="NZ_CP042910.1"/>
</dbReference>
<evidence type="ECO:0000256" key="7">
    <source>
        <dbReference type="HAMAP-Rule" id="MF_00109"/>
    </source>
</evidence>
<reference evidence="8 9" key="1">
    <citation type="submission" date="2019-08" db="EMBL/GenBank/DDBJ databases">
        <title>Deep-cultivation of Planctomycetes and their phenomic and genomic characterization uncovers novel biology.</title>
        <authorList>
            <person name="Wiegand S."/>
            <person name="Jogler M."/>
            <person name="Boedeker C."/>
            <person name="Pinto D."/>
            <person name="Vollmers J."/>
            <person name="Rivas-Marin E."/>
            <person name="Kohn T."/>
            <person name="Peeters S.H."/>
            <person name="Heuer A."/>
            <person name="Rast P."/>
            <person name="Oberbeckmann S."/>
            <person name="Bunk B."/>
            <person name="Jeske O."/>
            <person name="Meyerdierks A."/>
            <person name="Storesund J.E."/>
            <person name="Kallscheuer N."/>
            <person name="Luecker S."/>
            <person name="Lage O.M."/>
            <person name="Pohl T."/>
            <person name="Merkel B.J."/>
            <person name="Hornburger P."/>
            <person name="Mueller R.-W."/>
            <person name="Bruemmer F."/>
            <person name="Labrenz M."/>
            <person name="Spormann A.M."/>
            <person name="Op den Camp H."/>
            <person name="Overmann J."/>
            <person name="Amann R."/>
            <person name="Jetten M.S.M."/>
            <person name="Mascher T."/>
            <person name="Medema M.H."/>
            <person name="Devos D.P."/>
            <person name="Kaster A.-K."/>
            <person name="Ovreas L."/>
            <person name="Rohde M."/>
            <person name="Galperin M.Y."/>
            <person name="Jogler C."/>
        </authorList>
    </citation>
    <scope>NUCLEOTIDE SEQUENCE [LARGE SCALE GENOMIC DNA]</scope>
    <source>
        <strain evidence="8 9">DSM 8797</strain>
    </source>
</reference>
<organism evidence="8 9">
    <name type="scientific">Gimesia maris</name>
    <dbReference type="NCBI Taxonomy" id="122"/>
    <lineage>
        <taxon>Bacteria</taxon>
        <taxon>Pseudomonadati</taxon>
        <taxon>Planctomycetota</taxon>
        <taxon>Planctomycetia</taxon>
        <taxon>Planctomycetales</taxon>
        <taxon>Planctomycetaceae</taxon>
        <taxon>Gimesia</taxon>
    </lineage>
</organism>
<dbReference type="Proteomes" id="UP000322887">
    <property type="component" value="Chromosome"/>
</dbReference>
<dbReference type="Gene3D" id="3.40.50.300">
    <property type="entry name" value="P-loop containing nucleotide triphosphate hydrolases"/>
    <property type="match status" value="1"/>
</dbReference>
<evidence type="ECO:0000256" key="6">
    <source>
        <dbReference type="ARBA" id="ARBA00023141"/>
    </source>
</evidence>
<keyword evidence="6 7" id="KW-0057">Aromatic amino acid biosynthesis</keyword>
<dbReference type="PRINTS" id="PR01100">
    <property type="entry name" value="SHIKIMTKNASE"/>
</dbReference>
<feature type="binding site" evidence="7">
    <location>
        <position position="65"/>
    </location>
    <ligand>
        <name>substrate</name>
    </ligand>
</feature>